<accession>A0A4R8EUS0</accession>
<proteinExistence type="predicted"/>
<comment type="caution">
    <text evidence="2">The sequence shown here is derived from an EMBL/GenBank/DDBJ whole genome shotgun (WGS) entry which is preliminary data.</text>
</comment>
<keyword evidence="1" id="KW-0732">Signal</keyword>
<dbReference type="InterPro" id="IPR013783">
    <property type="entry name" value="Ig-like_fold"/>
</dbReference>
<reference evidence="2 3" key="1">
    <citation type="submission" date="2019-03" db="EMBL/GenBank/DDBJ databases">
        <title>Genomic Encyclopedia of Type Strains, Phase IV (KMG-IV): sequencing the most valuable type-strain genomes for metagenomic binning, comparative biology and taxonomic classification.</title>
        <authorList>
            <person name="Goeker M."/>
        </authorList>
    </citation>
    <scope>NUCLEOTIDE SEQUENCE [LARGE SCALE GENOMIC DNA]</scope>
    <source>
        <strain evidence="2 3">DSM 13575</strain>
    </source>
</reference>
<dbReference type="Proteomes" id="UP000294817">
    <property type="component" value="Unassembled WGS sequence"/>
</dbReference>
<name>A0A4R8EUS0_9BACT</name>
<feature type="signal peptide" evidence="1">
    <location>
        <begin position="1"/>
        <end position="20"/>
    </location>
</feature>
<dbReference type="EMBL" id="SODZ01000005">
    <property type="protein sequence ID" value="TDX16136.1"/>
    <property type="molecule type" value="Genomic_DNA"/>
</dbReference>
<dbReference type="Gene3D" id="2.60.40.10">
    <property type="entry name" value="Immunoglobulins"/>
    <property type="match status" value="1"/>
</dbReference>
<gene>
    <name evidence="2" type="ORF">C8D74_10590</name>
</gene>
<feature type="chain" id="PRO_5020783513" evidence="1">
    <location>
        <begin position="21"/>
        <end position="494"/>
    </location>
</feature>
<evidence type="ECO:0000313" key="2">
    <source>
        <dbReference type="EMBL" id="TDX16136.1"/>
    </source>
</evidence>
<sequence length="494" mass="55194">MKKFYILSIVFLLFTTFSFAQITVSPLSVEKDVRAGEEFIATINVIGGNTTQNVNIELYQMTQDLSGNFDYVKATSDNFLYSHWIEFPNSITVSPRSTTPIEVGVNIPSNAPFGTYNFILMITPEVETSGTIGIIIRYAIRITVHVQGTVITKVEVEDLKVVPDEEGKPVIQATIANGSSYDLVVSTEAILRDKSGRMIERLPLKSPYMEKNNITAQRILKGNKVVFSGKPAYLLAPGEYKVNLFVNYSNRQKVFTYDINVPEEGFNFTPPIELALILDNTEFSYELYAGAVKTFVINLQNMSNQNVTVQVGGEEFVSLPKDRSLLSWITLRSPSSFGVNAQRTSRVILSINVPKDVENGAYYGKIVLNAYDESGEFLSQKKVNVETIIGEVNYDVELVSSNYEKIEGSGIFSALIKNSGERYIIPKGSLSILDNDGVSIGVYDLFPSSQEWLVPSQETMLIGEVPILEEDGYRYILTIYNNEQRLKVFEGELM</sequence>
<dbReference type="AlphaFoldDB" id="A0A4R8EUS0"/>
<organism evidence="2 3">
    <name type="scientific">Petrotoga sibirica</name>
    <dbReference type="NCBI Taxonomy" id="156202"/>
    <lineage>
        <taxon>Bacteria</taxon>
        <taxon>Thermotogati</taxon>
        <taxon>Thermotogota</taxon>
        <taxon>Thermotogae</taxon>
        <taxon>Petrotogales</taxon>
        <taxon>Petrotogaceae</taxon>
        <taxon>Petrotoga</taxon>
    </lineage>
</organism>
<keyword evidence="3" id="KW-1185">Reference proteome</keyword>
<dbReference type="RefSeq" id="WP_103877458.1">
    <property type="nucleotide sequence ID" value="NZ_SODZ01000005.1"/>
</dbReference>
<evidence type="ECO:0000313" key="3">
    <source>
        <dbReference type="Proteomes" id="UP000294817"/>
    </source>
</evidence>
<evidence type="ECO:0000256" key="1">
    <source>
        <dbReference type="SAM" id="SignalP"/>
    </source>
</evidence>
<protein>
    <submittedName>
        <fullName evidence="2">Uncharacterized protein</fullName>
    </submittedName>
</protein>